<keyword evidence="2" id="KW-0472">Membrane</keyword>
<evidence type="ECO:0000313" key="4">
    <source>
        <dbReference type="Proteomes" id="UP000626092"/>
    </source>
</evidence>
<dbReference type="PANTHER" id="PTHR36376:SF1">
    <property type="entry name" value="OS09G0514700 PROTEIN"/>
    <property type="match status" value="1"/>
</dbReference>
<feature type="transmembrane region" description="Helical" evidence="2">
    <location>
        <begin position="90"/>
        <end position="114"/>
    </location>
</feature>
<dbReference type="AlphaFoldDB" id="A0A834LES3"/>
<keyword evidence="2" id="KW-1133">Transmembrane helix</keyword>
<feature type="region of interest" description="Disordered" evidence="1">
    <location>
        <begin position="1"/>
        <end position="25"/>
    </location>
</feature>
<protein>
    <recommendedName>
        <fullName evidence="5">SAP domain-containing protein</fullName>
    </recommendedName>
</protein>
<keyword evidence="2" id="KW-0812">Transmembrane</keyword>
<feature type="transmembrane region" description="Helical" evidence="2">
    <location>
        <begin position="126"/>
        <end position="150"/>
    </location>
</feature>
<feature type="transmembrane region" description="Helical" evidence="2">
    <location>
        <begin position="50"/>
        <end position="70"/>
    </location>
</feature>
<evidence type="ECO:0000256" key="1">
    <source>
        <dbReference type="SAM" id="MobiDB-lite"/>
    </source>
</evidence>
<dbReference type="Pfam" id="PF03073">
    <property type="entry name" value="TspO_MBR"/>
    <property type="match status" value="1"/>
</dbReference>
<evidence type="ECO:0000313" key="3">
    <source>
        <dbReference type="EMBL" id="KAF7133125.1"/>
    </source>
</evidence>
<feature type="region of interest" description="Disordered" evidence="1">
    <location>
        <begin position="333"/>
        <end position="355"/>
    </location>
</feature>
<dbReference type="InterPro" id="IPR004307">
    <property type="entry name" value="TspO_MBR"/>
</dbReference>
<evidence type="ECO:0000256" key="2">
    <source>
        <dbReference type="SAM" id="Phobius"/>
    </source>
</evidence>
<feature type="region of interest" description="Disordered" evidence="1">
    <location>
        <begin position="561"/>
        <end position="591"/>
    </location>
</feature>
<gene>
    <name evidence="3" type="ORF">RHSIM_Rhsim09G0027400</name>
</gene>
<proteinExistence type="predicted"/>
<reference evidence="3" key="1">
    <citation type="submission" date="2019-11" db="EMBL/GenBank/DDBJ databases">
        <authorList>
            <person name="Liu Y."/>
            <person name="Hou J."/>
            <person name="Li T.-Q."/>
            <person name="Guan C.-H."/>
            <person name="Wu X."/>
            <person name="Wu H.-Z."/>
            <person name="Ling F."/>
            <person name="Zhang R."/>
            <person name="Shi X.-G."/>
            <person name="Ren J.-P."/>
            <person name="Chen E.-F."/>
            <person name="Sun J.-M."/>
        </authorList>
    </citation>
    <scope>NUCLEOTIDE SEQUENCE</scope>
    <source>
        <strain evidence="3">Adult_tree_wgs_1</strain>
        <tissue evidence="3">Leaves</tissue>
    </source>
</reference>
<dbReference type="OrthoDB" id="603754at2759"/>
<name>A0A834LES3_RHOSS</name>
<sequence length="904" mass="101559">MRDDFTITDPNANNHDIYNDYDDDNDNEDEYEDYIEETSMRGRMLRWRAAIARHGFLSLAIAILPASLHLADVFFLRSAERASARPSWFLTPWIMDAHFVFSSLVMGLGSWFAWAENGPPPNPTLFASRLLVYTALSLAWDPIVFGWGAVHLGPQVRLTLILLCFLVELCLVDEEMLETAEKFGVMENRDDNDLYLGLSKKELQELCKRYGLSPYMTKPNLADALSSYLKFSLEVCSSLLFVDCLPGNWIHPDSCLISDAHNTPTVSTCYKMVEETQGKNASPIFQAESSSVRSASLISPLEYGSKSYKMMHAAKDSNWNINRHGEKRNRKMYSQNVKCSGKQNSEGAESYSKASGSRIDRDLEYPLNEVVENFRLPCKKRGTFVSRNELGCNEINFYREKSPKIGFRSHSFSVPREVGESNAPLILHTNLDHGACLAENASPSSTKSPESIPSFEFYIRSEEGVNLIVDLNSSLSDWSKRLESELCCCHNLVDSKFGSLRKELQLLGKSNTAIKGSFLQNSDAKHEMKNCCAHSTEKGCETVVVDEENLHLLFSSPKSVGENHVTSGAESDPIDRETIPVESSAKSSTNSLINSMPCGSKISLEHQNLEVGHKNCKELTGKNTCTDMGPSLVYPGSLLTVSVETQSPEEVSHKDDSCSPCRNNNLLDVVDLTLDVETRDDEMQSPEVVSHKDDSCSACRNNDLLDVVDLTLDVEPRDDEMQSPEVVSHKGDSCFPCRNNNLLDVVDLTLDVETRDDELAYSSTCQDHVSARVDERGLLLSQLWTTFVSLHFFCRNMVIVENSSKRTYFVQEKSEVTDGVQTSESFQFTKLLEKTSEDSEAYNVVKRKVQHCKGKYLKVCHVYNARILRSRKHLMERVLPRRSMRVVPKVRISLTAYGSILLLG</sequence>
<organism evidence="3 4">
    <name type="scientific">Rhododendron simsii</name>
    <name type="common">Sims's rhododendron</name>
    <dbReference type="NCBI Taxonomy" id="118357"/>
    <lineage>
        <taxon>Eukaryota</taxon>
        <taxon>Viridiplantae</taxon>
        <taxon>Streptophyta</taxon>
        <taxon>Embryophyta</taxon>
        <taxon>Tracheophyta</taxon>
        <taxon>Spermatophyta</taxon>
        <taxon>Magnoliopsida</taxon>
        <taxon>eudicotyledons</taxon>
        <taxon>Gunneridae</taxon>
        <taxon>Pentapetalae</taxon>
        <taxon>asterids</taxon>
        <taxon>Ericales</taxon>
        <taxon>Ericaceae</taxon>
        <taxon>Ericoideae</taxon>
        <taxon>Rhodoreae</taxon>
        <taxon>Rhododendron</taxon>
    </lineage>
</organism>
<dbReference type="Proteomes" id="UP000626092">
    <property type="component" value="Unassembled WGS sequence"/>
</dbReference>
<comment type="caution">
    <text evidence="3">The sequence shown here is derived from an EMBL/GenBank/DDBJ whole genome shotgun (WGS) entry which is preliminary data.</text>
</comment>
<keyword evidence="4" id="KW-1185">Reference proteome</keyword>
<dbReference type="EMBL" id="WJXA01000009">
    <property type="protein sequence ID" value="KAF7133125.1"/>
    <property type="molecule type" value="Genomic_DNA"/>
</dbReference>
<accession>A0A834LES3</accession>
<dbReference type="PANTHER" id="PTHR36376">
    <property type="entry name" value="OS09G0514700 PROTEIN"/>
    <property type="match status" value="1"/>
</dbReference>
<evidence type="ECO:0008006" key="5">
    <source>
        <dbReference type="Google" id="ProtNLM"/>
    </source>
</evidence>